<evidence type="ECO:0000313" key="1">
    <source>
        <dbReference type="EMBL" id="MBF8457726.1"/>
    </source>
</evidence>
<comment type="caution">
    <text evidence="1">The sequence shown here is derived from an EMBL/GenBank/DDBJ whole genome shotgun (WGS) entry which is preliminary data.</text>
</comment>
<reference evidence="1 2" key="1">
    <citation type="submission" date="2020-11" db="EMBL/GenBank/DDBJ databases">
        <title>Kaistella gelatinilytica sp. nov., a flavobacterium isolated from Antarctic Soil.</title>
        <authorList>
            <person name="Li J."/>
        </authorList>
    </citation>
    <scope>NUCLEOTIDE SEQUENCE [LARGE SCALE GENOMIC DNA]</scope>
    <source>
        <strain evidence="1 2">G5-32</strain>
    </source>
</reference>
<dbReference type="RefSeq" id="WP_196080212.1">
    <property type="nucleotide sequence ID" value="NZ_JADPVI010000003.1"/>
</dbReference>
<accession>A0ABS0FDJ7</accession>
<name>A0ABS0FDJ7_9FLAO</name>
<proteinExistence type="predicted"/>
<sequence>MATLLKDAAEFIMLKLSPTPVLGEKVLLVDFKNPNLYHRFFYLLLKFYKISGYQIIYPMTFAKFRNLRNGDPYLAFILKEENLLSIKDIKPNSNFVRITDEQFSAEYFKNYFSENNLEKNAFHIPMSFHPLMYHKNLWNNNVRNQNNRINSIFCYGNFDDKAYLEIDRTGFKVVNRRKLYEFFKQQSEFHLIKNQEDLNQILSEKPIGKYIFAEKYVYPLPMDDVQRTLSKFRFFLCCPGVVMPLCHNVIEAISVGTVPIIQREYAQVMYPKLENGKNAVIFENLDDLKDILKNKLFNISESDCKIMSDHVFQYYQDFLSPESVVENINCNLKSGATIYLNAEHRSIKFLK</sequence>
<evidence type="ECO:0008006" key="3">
    <source>
        <dbReference type="Google" id="ProtNLM"/>
    </source>
</evidence>
<organism evidence="1 2">
    <name type="scientific">Kaistella gelatinilytica</name>
    <dbReference type="NCBI Taxonomy" id="2787636"/>
    <lineage>
        <taxon>Bacteria</taxon>
        <taxon>Pseudomonadati</taxon>
        <taxon>Bacteroidota</taxon>
        <taxon>Flavobacteriia</taxon>
        <taxon>Flavobacteriales</taxon>
        <taxon>Weeksellaceae</taxon>
        <taxon>Chryseobacterium group</taxon>
        <taxon>Kaistella</taxon>
    </lineage>
</organism>
<dbReference type="Proteomes" id="UP000660070">
    <property type="component" value="Unassembled WGS sequence"/>
</dbReference>
<gene>
    <name evidence="1" type="ORF">IV494_11105</name>
</gene>
<dbReference type="EMBL" id="JADPVI010000003">
    <property type="protein sequence ID" value="MBF8457726.1"/>
    <property type="molecule type" value="Genomic_DNA"/>
</dbReference>
<evidence type="ECO:0000313" key="2">
    <source>
        <dbReference type="Proteomes" id="UP000660070"/>
    </source>
</evidence>
<protein>
    <recommendedName>
        <fullName evidence="3">Glycosyltransferase involved in cell wall biosynthesis</fullName>
    </recommendedName>
</protein>
<keyword evidence="2" id="KW-1185">Reference proteome</keyword>